<dbReference type="InterPro" id="IPR050951">
    <property type="entry name" value="Retrovirus_Pol_polyprotein"/>
</dbReference>
<feature type="region of interest" description="Disordered" evidence="1">
    <location>
        <begin position="287"/>
        <end position="307"/>
    </location>
</feature>
<accession>A0A371ES95</accession>
<dbReference type="Pfam" id="PF00665">
    <property type="entry name" value="rve"/>
    <property type="match status" value="1"/>
</dbReference>
<name>A0A371ES95_MUCPR</name>
<dbReference type="SUPFAM" id="SSF53098">
    <property type="entry name" value="Ribonuclease H-like"/>
    <property type="match status" value="1"/>
</dbReference>
<dbReference type="PANTHER" id="PTHR37984:SF5">
    <property type="entry name" value="PROTEIN NYNRIN-LIKE"/>
    <property type="match status" value="1"/>
</dbReference>
<dbReference type="AlphaFoldDB" id="A0A371ES95"/>
<feature type="region of interest" description="Disordered" evidence="1">
    <location>
        <begin position="196"/>
        <end position="216"/>
    </location>
</feature>
<dbReference type="PROSITE" id="PS50994">
    <property type="entry name" value="INTEGRASE"/>
    <property type="match status" value="1"/>
</dbReference>
<dbReference type="Gene3D" id="3.30.420.10">
    <property type="entry name" value="Ribonuclease H-like superfamily/Ribonuclease H"/>
    <property type="match status" value="1"/>
</dbReference>
<dbReference type="InterPro" id="IPR036397">
    <property type="entry name" value="RNaseH_sf"/>
</dbReference>
<gene>
    <name evidence="3" type="primary">pol</name>
    <name evidence="3" type="ORF">CR513_52034</name>
</gene>
<feature type="domain" description="Integrase catalytic" evidence="2">
    <location>
        <begin position="33"/>
        <end position="199"/>
    </location>
</feature>
<dbReference type="OrthoDB" id="413122at2759"/>
<evidence type="ECO:0000256" key="1">
    <source>
        <dbReference type="SAM" id="MobiDB-lite"/>
    </source>
</evidence>
<dbReference type="Proteomes" id="UP000257109">
    <property type="component" value="Unassembled WGS sequence"/>
</dbReference>
<dbReference type="GO" id="GO:0015074">
    <property type="term" value="P:DNA integration"/>
    <property type="evidence" value="ECO:0007669"/>
    <property type="project" value="InterPro"/>
</dbReference>
<dbReference type="GO" id="GO:0003676">
    <property type="term" value="F:nucleic acid binding"/>
    <property type="evidence" value="ECO:0007669"/>
    <property type="project" value="InterPro"/>
</dbReference>
<comment type="caution">
    <text evidence="3">The sequence shown here is derived from an EMBL/GenBank/DDBJ whole genome shotgun (WGS) entry which is preliminary data.</text>
</comment>
<sequence length="307" mass="35218">MESDYCQHVKRCIKCQMYVDNIYTAPSALHNLTSLWPFSMWGLDMIGPIEPKASNGHRFILVATDYFTKWVEAASYANVTKSVVIKFIKRGIICRYDLPTHIITDNGTNLNNKMMTELCKQFRIKHHNSTPYRPKMNVAIEAANKNIKKIVQKMVVTYRDWHDMLPYALHGYRTSVRTRFGVGPKSAGSIEFNRRKTSNRNMPSPAIPKQNKKHFQQKNQAIRDLVLKKRLPHDKDPRGKWAPNYGGHMWSNVHSQGALVLADSEGQELKHSVNADTVKWSLESLIEENPKNQPPNLQNGGVSIIRH</sequence>
<dbReference type="InterPro" id="IPR001584">
    <property type="entry name" value="Integrase_cat-core"/>
</dbReference>
<evidence type="ECO:0000313" key="4">
    <source>
        <dbReference type="Proteomes" id="UP000257109"/>
    </source>
</evidence>
<evidence type="ECO:0000313" key="3">
    <source>
        <dbReference type="EMBL" id="RDX68921.1"/>
    </source>
</evidence>
<proteinExistence type="predicted"/>
<protein>
    <submittedName>
        <fullName evidence="3">Pol polyprotein</fullName>
    </submittedName>
</protein>
<keyword evidence="4" id="KW-1185">Reference proteome</keyword>
<feature type="non-terminal residue" evidence="3">
    <location>
        <position position="1"/>
    </location>
</feature>
<evidence type="ECO:0000259" key="2">
    <source>
        <dbReference type="PROSITE" id="PS50994"/>
    </source>
</evidence>
<dbReference type="InterPro" id="IPR012337">
    <property type="entry name" value="RNaseH-like_sf"/>
</dbReference>
<dbReference type="PANTHER" id="PTHR37984">
    <property type="entry name" value="PROTEIN CBG26694"/>
    <property type="match status" value="1"/>
</dbReference>
<reference evidence="3" key="1">
    <citation type="submission" date="2018-05" db="EMBL/GenBank/DDBJ databases">
        <title>Draft genome of Mucuna pruriens seed.</title>
        <authorList>
            <person name="Nnadi N.E."/>
            <person name="Vos R."/>
            <person name="Hasami M.H."/>
            <person name="Devisetty U.K."/>
            <person name="Aguiy J.C."/>
        </authorList>
    </citation>
    <scope>NUCLEOTIDE SEQUENCE [LARGE SCALE GENOMIC DNA]</scope>
    <source>
        <strain evidence="3">JCA_2017</strain>
    </source>
</reference>
<dbReference type="EMBL" id="QJKJ01012331">
    <property type="protein sequence ID" value="RDX68921.1"/>
    <property type="molecule type" value="Genomic_DNA"/>
</dbReference>
<organism evidence="3 4">
    <name type="scientific">Mucuna pruriens</name>
    <name type="common">Velvet bean</name>
    <name type="synonym">Dolichos pruriens</name>
    <dbReference type="NCBI Taxonomy" id="157652"/>
    <lineage>
        <taxon>Eukaryota</taxon>
        <taxon>Viridiplantae</taxon>
        <taxon>Streptophyta</taxon>
        <taxon>Embryophyta</taxon>
        <taxon>Tracheophyta</taxon>
        <taxon>Spermatophyta</taxon>
        <taxon>Magnoliopsida</taxon>
        <taxon>eudicotyledons</taxon>
        <taxon>Gunneridae</taxon>
        <taxon>Pentapetalae</taxon>
        <taxon>rosids</taxon>
        <taxon>fabids</taxon>
        <taxon>Fabales</taxon>
        <taxon>Fabaceae</taxon>
        <taxon>Papilionoideae</taxon>
        <taxon>50 kb inversion clade</taxon>
        <taxon>NPAAA clade</taxon>
        <taxon>indigoferoid/millettioid clade</taxon>
        <taxon>Phaseoleae</taxon>
        <taxon>Mucuna</taxon>
    </lineage>
</organism>